<sequence length="51" mass="6232">LLYFTHSYHFQNIILYSYNYYTVCFGGLLCYYCKPRNSTPVPDYIHDFTLY</sequence>
<evidence type="ECO:0000256" key="1">
    <source>
        <dbReference type="SAM" id="Phobius"/>
    </source>
</evidence>
<keyword evidence="1" id="KW-0812">Transmembrane</keyword>
<organism evidence="2 3">
    <name type="scientific">Trichinella zimbabwensis</name>
    <dbReference type="NCBI Taxonomy" id="268475"/>
    <lineage>
        <taxon>Eukaryota</taxon>
        <taxon>Metazoa</taxon>
        <taxon>Ecdysozoa</taxon>
        <taxon>Nematoda</taxon>
        <taxon>Enoplea</taxon>
        <taxon>Dorylaimia</taxon>
        <taxon>Trichinellida</taxon>
        <taxon>Trichinellidae</taxon>
        <taxon>Trichinella</taxon>
    </lineage>
</organism>
<proteinExistence type="predicted"/>
<feature type="transmembrane region" description="Helical" evidence="1">
    <location>
        <begin position="13"/>
        <end position="33"/>
    </location>
</feature>
<evidence type="ECO:0000313" key="2">
    <source>
        <dbReference type="EMBL" id="KRY95148.1"/>
    </source>
</evidence>
<keyword evidence="1" id="KW-0472">Membrane</keyword>
<evidence type="ECO:0000313" key="3">
    <source>
        <dbReference type="Proteomes" id="UP000055024"/>
    </source>
</evidence>
<dbReference type="EMBL" id="JYDP01004109">
    <property type="protein sequence ID" value="KRY95148.1"/>
    <property type="molecule type" value="Genomic_DNA"/>
</dbReference>
<protein>
    <submittedName>
        <fullName evidence="2">Uncharacterized protein</fullName>
    </submittedName>
</protein>
<feature type="non-terminal residue" evidence="2">
    <location>
        <position position="1"/>
    </location>
</feature>
<dbReference type="Proteomes" id="UP000055024">
    <property type="component" value="Unassembled WGS sequence"/>
</dbReference>
<comment type="caution">
    <text evidence="2">The sequence shown here is derived from an EMBL/GenBank/DDBJ whole genome shotgun (WGS) entry which is preliminary data.</text>
</comment>
<accession>A0A0V1GAF1</accession>
<reference evidence="2 3" key="1">
    <citation type="submission" date="2015-01" db="EMBL/GenBank/DDBJ databases">
        <title>Evolution of Trichinella species and genotypes.</title>
        <authorList>
            <person name="Korhonen P.K."/>
            <person name="Edoardo P."/>
            <person name="Giuseppe L.R."/>
            <person name="Gasser R.B."/>
        </authorList>
    </citation>
    <scope>NUCLEOTIDE SEQUENCE [LARGE SCALE GENOMIC DNA]</scope>
    <source>
        <strain evidence="2">ISS1029</strain>
    </source>
</reference>
<dbReference type="AlphaFoldDB" id="A0A0V1GAF1"/>
<name>A0A0V1GAF1_9BILA</name>
<keyword evidence="1" id="KW-1133">Transmembrane helix</keyword>
<keyword evidence="3" id="KW-1185">Reference proteome</keyword>
<feature type="non-terminal residue" evidence="2">
    <location>
        <position position="51"/>
    </location>
</feature>
<gene>
    <name evidence="2" type="ORF">T11_10898</name>
</gene>